<evidence type="ECO:0008006" key="3">
    <source>
        <dbReference type="Google" id="ProtNLM"/>
    </source>
</evidence>
<dbReference type="EMBL" id="SOQZ01000003">
    <property type="protein sequence ID" value="TDY11774.1"/>
    <property type="molecule type" value="Genomic_DNA"/>
</dbReference>
<name>A0ABY2G4M9_9FLAO</name>
<accession>A0ABY2G4M9</accession>
<dbReference type="RefSeq" id="WP_134199601.1">
    <property type="nucleotide sequence ID" value="NZ_SOQZ01000003.1"/>
</dbReference>
<evidence type="ECO:0000313" key="2">
    <source>
        <dbReference type="Proteomes" id="UP000294930"/>
    </source>
</evidence>
<organism evidence="1 2">
    <name type="scientific">Meridianimaribacter flavus</name>
    <dbReference type="NCBI Taxonomy" id="571115"/>
    <lineage>
        <taxon>Bacteria</taxon>
        <taxon>Pseudomonadati</taxon>
        <taxon>Bacteroidota</taxon>
        <taxon>Flavobacteriia</taxon>
        <taxon>Flavobacteriales</taxon>
        <taxon>Flavobacteriaceae</taxon>
        <taxon>Meridianimaribacter</taxon>
    </lineage>
</organism>
<evidence type="ECO:0000313" key="1">
    <source>
        <dbReference type="EMBL" id="TDY11774.1"/>
    </source>
</evidence>
<dbReference type="Proteomes" id="UP000294930">
    <property type="component" value="Unassembled WGS sequence"/>
</dbReference>
<dbReference type="Gene3D" id="3.90.550.10">
    <property type="entry name" value="Spore Coat Polysaccharide Biosynthesis Protein SpsA, Chain A"/>
    <property type="match status" value="1"/>
</dbReference>
<dbReference type="InterPro" id="IPR029044">
    <property type="entry name" value="Nucleotide-diphossugar_trans"/>
</dbReference>
<sequence>MRNIICTVITNNYAHYALALHDSFKDYDDTVDYCVFVSNGTLDTAYEDEFEARGIVLLTVADFKDNRLAQQMHEKYATVYHDAYRWGMKPLVMIELLNRSYDHVIYVDSDIYFFADYTFLWKELETRSMLLSPHWRCSDPSISETNFRHNFLDGIYNGGFVGASKKGIKAMSYWAELCLFKCEVNRNDGFYVDQRYLDILPTRFEGVGHITHRGCNVANWNIVDCQRVAQADGTVLINNTFPIVFIHFTNSLFKGAYLWKDDALLIPYIERYRDNLLNYSKVDVIAAFFNKGIHQQSRTESDFEKKSLIVKLKTLLKRTVKKVLKTFKLF</sequence>
<protein>
    <recommendedName>
        <fullName evidence="3">Glycosyl transferase</fullName>
    </recommendedName>
</protein>
<proteinExistence type="predicted"/>
<reference evidence="1 2" key="1">
    <citation type="submission" date="2019-03" db="EMBL/GenBank/DDBJ databases">
        <title>Genomic Encyclopedia of Type Strains, Phase III (KMG-III): the genomes of soil and plant-associated and newly described type strains.</title>
        <authorList>
            <person name="Whitman W."/>
        </authorList>
    </citation>
    <scope>NUCLEOTIDE SEQUENCE [LARGE SCALE GENOMIC DNA]</scope>
    <source>
        <strain evidence="1 2">CGMCC 1.10957</strain>
    </source>
</reference>
<gene>
    <name evidence="1" type="ORF">A8975_1613</name>
</gene>
<dbReference type="SUPFAM" id="SSF53448">
    <property type="entry name" value="Nucleotide-diphospho-sugar transferases"/>
    <property type="match status" value="1"/>
</dbReference>
<comment type="caution">
    <text evidence="1">The sequence shown here is derived from an EMBL/GenBank/DDBJ whole genome shotgun (WGS) entry which is preliminary data.</text>
</comment>
<keyword evidence="2" id="KW-1185">Reference proteome</keyword>